<comment type="caution">
    <text evidence="2">The sequence shown here is derived from an EMBL/GenBank/DDBJ whole genome shotgun (WGS) entry which is preliminary data.</text>
</comment>
<dbReference type="AlphaFoldDB" id="A0A9P7DL07"/>
<protein>
    <submittedName>
        <fullName evidence="2">Uncharacterized protein</fullName>
    </submittedName>
</protein>
<evidence type="ECO:0000313" key="2">
    <source>
        <dbReference type="EMBL" id="KAG1797427.1"/>
    </source>
</evidence>
<keyword evidence="1" id="KW-0472">Membrane</keyword>
<evidence type="ECO:0000313" key="3">
    <source>
        <dbReference type="Proteomes" id="UP000719766"/>
    </source>
</evidence>
<accession>A0A9P7DL07</accession>
<gene>
    <name evidence="2" type="ORF">HD556DRAFT_255606</name>
</gene>
<name>A0A9P7DL07_9AGAM</name>
<reference evidence="2" key="1">
    <citation type="journal article" date="2020" name="New Phytol.">
        <title>Comparative genomics reveals dynamic genome evolution in host specialist ectomycorrhizal fungi.</title>
        <authorList>
            <person name="Lofgren L.A."/>
            <person name="Nguyen N.H."/>
            <person name="Vilgalys R."/>
            <person name="Ruytinx J."/>
            <person name="Liao H.L."/>
            <person name="Branco S."/>
            <person name="Kuo A."/>
            <person name="LaButti K."/>
            <person name="Lipzen A."/>
            <person name="Andreopoulos W."/>
            <person name="Pangilinan J."/>
            <person name="Riley R."/>
            <person name="Hundley H."/>
            <person name="Na H."/>
            <person name="Barry K."/>
            <person name="Grigoriev I.V."/>
            <person name="Stajich J.E."/>
            <person name="Kennedy P.G."/>
        </authorList>
    </citation>
    <scope>NUCLEOTIDE SEQUENCE</scope>
    <source>
        <strain evidence="2">S12</strain>
    </source>
</reference>
<keyword evidence="3" id="KW-1185">Reference proteome</keyword>
<keyword evidence="1" id="KW-0812">Transmembrane</keyword>
<proteinExistence type="predicted"/>
<feature type="transmembrane region" description="Helical" evidence="1">
    <location>
        <begin position="64"/>
        <end position="85"/>
    </location>
</feature>
<dbReference type="GeneID" id="64603806"/>
<keyword evidence="1" id="KW-1133">Transmembrane helix</keyword>
<dbReference type="OrthoDB" id="10621087at2759"/>
<dbReference type="EMBL" id="JABBWE010000016">
    <property type="protein sequence ID" value="KAG1797427.1"/>
    <property type="molecule type" value="Genomic_DNA"/>
</dbReference>
<sequence>MYNCNLQQLTKGSSTSMRFGGTPVRGKMHLRTPIPMGYVELLDYLGASFTEGLGGLIPTKTPRAMASSLVLVCWMLLLSSMWPLLPVFRRIVYGFSAESLLLVTFSYCAPSTPHVALPVSFSPVERARTAREPRPDLYGGRLRLCLSRTDYDTREDYRLRARTPATPVLCCQGAPLHR</sequence>
<organism evidence="2 3">
    <name type="scientific">Suillus plorans</name>
    <dbReference type="NCBI Taxonomy" id="116603"/>
    <lineage>
        <taxon>Eukaryota</taxon>
        <taxon>Fungi</taxon>
        <taxon>Dikarya</taxon>
        <taxon>Basidiomycota</taxon>
        <taxon>Agaricomycotina</taxon>
        <taxon>Agaricomycetes</taxon>
        <taxon>Agaricomycetidae</taxon>
        <taxon>Boletales</taxon>
        <taxon>Suillineae</taxon>
        <taxon>Suillaceae</taxon>
        <taxon>Suillus</taxon>
    </lineage>
</organism>
<dbReference type="RefSeq" id="XP_041162537.1">
    <property type="nucleotide sequence ID" value="XM_041310042.1"/>
</dbReference>
<evidence type="ECO:0000256" key="1">
    <source>
        <dbReference type="SAM" id="Phobius"/>
    </source>
</evidence>
<dbReference type="Proteomes" id="UP000719766">
    <property type="component" value="Unassembled WGS sequence"/>
</dbReference>